<dbReference type="InterPro" id="IPR010398">
    <property type="entry name" value="DUF997"/>
</dbReference>
<evidence type="ECO:0000313" key="2">
    <source>
        <dbReference type="EMBL" id="SUT90028.1"/>
    </source>
</evidence>
<sequence>MTLKQRYKQAAREARWALGLTVLYMLGWIACAYLPDGSTGPLGFPLWFELSCIYLPVLFIVVAYWVVQIVYQDIDLETEILSKSDRTLSEHNAQELTK</sequence>
<reference evidence="2 3" key="1">
    <citation type="submission" date="2018-06" db="EMBL/GenBank/DDBJ databases">
        <authorList>
            <consortium name="Pathogen Informatics"/>
            <person name="Doyle S."/>
        </authorList>
    </citation>
    <scope>NUCLEOTIDE SEQUENCE [LARGE SCALE GENOMIC DNA]</scope>
    <source>
        <strain evidence="2 3">NCTC10801</strain>
    </source>
</reference>
<protein>
    <submittedName>
        <fullName evidence="2">Predicted membrane protein</fullName>
    </submittedName>
</protein>
<name>A0A380TRP7_9PAST</name>
<dbReference type="EMBL" id="UFRQ01000003">
    <property type="protein sequence ID" value="SUT90028.1"/>
    <property type="molecule type" value="Genomic_DNA"/>
</dbReference>
<feature type="transmembrane region" description="Helical" evidence="1">
    <location>
        <begin position="16"/>
        <end position="35"/>
    </location>
</feature>
<feature type="transmembrane region" description="Helical" evidence="1">
    <location>
        <begin position="47"/>
        <end position="67"/>
    </location>
</feature>
<proteinExistence type="predicted"/>
<keyword evidence="1" id="KW-0812">Transmembrane</keyword>
<keyword evidence="3" id="KW-1185">Reference proteome</keyword>
<evidence type="ECO:0000256" key="1">
    <source>
        <dbReference type="SAM" id="Phobius"/>
    </source>
</evidence>
<evidence type="ECO:0000313" key="3">
    <source>
        <dbReference type="Proteomes" id="UP000254649"/>
    </source>
</evidence>
<dbReference type="AlphaFoldDB" id="A0A380TRP7"/>
<dbReference type="Proteomes" id="UP000254649">
    <property type="component" value="Unassembled WGS sequence"/>
</dbReference>
<dbReference type="PROSITE" id="PS51257">
    <property type="entry name" value="PROKAR_LIPOPROTEIN"/>
    <property type="match status" value="1"/>
</dbReference>
<keyword evidence="1" id="KW-0472">Membrane</keyword>
<accession>A0A380TRP7</accession>
<gene>
    <name evidence="2" type="ORF">NCTC10801_01121</name>
</gene>
<keyword evidence="1" id="KW-1133">Transmembrane helix</keyword>
<dbReference type="OrthoDB" id="7062456at2"/>
<dbReference type="Pfam" id="PF06196">
    <property type="entry name" value="DUF997"/>
    <property type="match status" value="1"/>
</dbReference>
<dbReference type="PANTHER" id="PTHR39174">
    <property type="entry name" value="INNER MEMBRANE PROTEIN-RELATED"/>
    <property type="match status" value="1"/>
</dbReference>
<organism evidence="2 3">
    <name type="scientific">[Actinobacillus] rossii</name>
    <dbReference type="NCBI Taxonomy" id="123820"/>
    <lineage>
        <taxon>Bacteria</taxon>
        <taxon>Pseudomonadati</taxon>
        <taxon>Pseudomonadota</taxon>
        <taxon>Gammaproteobacteria</taxon>
        <taxon>Pasteurellales</taxon>
        <taxon>Pasteurellaceae</taxon>
    </lineage>
</organism>
<dbReference type="PANTHER" id="PTHR39174:SF1">
    <property type="entry name" value="INNER MEMBRANE PROTEIN"/>
    <property type="match status" value="1"/>
</dbReference>